<dbReference type="PANTHER" id="PTHR10942:SF0">
    <property type="entry name" value="LEISHMANOLYSIN-LIKE PEPTIDASE"/>
    <property type="match status" value="1"/>
</dbReference>
<evidence type="ECO:0000256" key="8">
    <source>
        <dbReference type="PIRSR" id="PIRSR601577-2"/>
    </source>
</evidence>
<dbReference type="GO" id="GO:0004222">
    <property type="term" value="F:metalloendopeptidase activity"/>
    <property type="evidence" value="ECO:0007669"/>
    <property type="project" value="InterPro"/>
</dbReference>
<dbReference type="FunFam" id="3.10.170.20:FF:000003">
    <property type="entry name" value="GP63-like"/>
    <property type="match status" value="1"/>
</dbReference>
<name>A2E5N9_TRIV3</name>
<evidence type="ECO:0000256" key="6">
    <source>
        <dbReference type="ARBA" id="ARBA00023049"/>
    </source>
</evidence>
<comment type="similarity">
    <text evidence="1">Belongs to the peptidase M8 family.</text>
</comment>
<keyword evidence="3 8" id="KW-0479">Metal-binding</keyword>
<dbReference type="AlphaFoldDB" id="A2E5N9"/>
<dbReference type="VEuPathDB" id="TrichDB:TVAG_075160"/>
<keyword evidence="4" id="KW-0378">Hydrolase</keyword>
<accession>A2E5N9</accession>
<dbReference type="RefSeq" id="XP_001324303.1">
    <property type="nucleotide sequence ID" value="XM_001324268.1"/>
</dbReference>
<dbReference type="GO" id="GO:0007155">
    <property type="term" value="P:cell adhesion"/>
    <property type="evidence" value="ECO:0007669"/>
    <property type="project" value="InterPro"/>
</dbReference>
<feature type="binding site" evidence="8">
    <location>
        <position position="208"/>
    </location>
    <ligand>
        <name>Zn(2+)</name>
        <dbReference type="ChEBI" id="CHEBI:29105"/>
        <note>catalytic</note>
    </ligand>
</feature>
<evidence type="ECO:0000313" key="9">
    <source>
        <dbReference type="EMBL" id="EAY12080.1"/>
    </source>
</evidence>
<dbReference type="SUPFAM" id="SSF55486">
    <property type="entry name" value="Metalloproteases ('zincins'), catalytic domain"/>
    <property type="match status" value="1"/>
</dbReference>
<feature type="active site" evidence="7">
    <location>
        <position position="205"/>
    </location>
</feature>
<evidence type="ECO:0000256" key="4">
    <source>
        <dbReference type="ARBA" id="ARBA00022801"/>
    </source>
</evidence>
<proteinExistence type="inferred from homology"/>
<dbReference type="GO" id="GO:0016020">
    <property type="term" value="C:membrane"/>
    <property type="evidence" value="ECO:0007669"/>
    <property type="project" value="InterPro"/>
</dbReference>
<dbReference type="InParanoid" id="A2E5N9"/>
<evidence type="ECO:0008006" key="11">
    <source>
        <dbReference type="Google" id="ProtNLM"/>
    </source>
</evidence>
<dbReference type="Pfam" id="PF01457">
    <property type="entry name" value="Peptidase_M8"/>
    <property type="match status" value="1"/>
</dbReference>
<organism evidence="9 10">
    <name type="scientific">Trichomonas vaginalis (strain ATCC PRA-98 / G3)</name>
    <dbReference type="NCBI Taxonomy" id="412133"/>
    <lineage>
        <taxon>Eukaryota</taxon>
        <taxon>Metamonada</taxon>
        <taxon>Parabasalia</taxon>
        <taxon>Trichomonadida</taxon>
        <taxon>Trichomonadidae</taxon>
        <taxon>Trichomonas</taxon>
    </lineage>
</organism>
<evidence type="ECO:0000256" key="2">
    <source>
        <dbReference type="ARBA" id="ARBA00022670"/>
    </source>
</evidence>
<dbReference type="PANTHER" id="PTHR10942">
    <property type="entry name" value="LEISHMANOLYSIN-LIKE PEPTIDASE"/>
    <property type="match status" value="1"/>
</dbReference>
<comment type="cofactor">
    <cofactor evidence="8">
        <name>Zn(2+)</name>
        <dbReference type="ChEBI" id="CHEBI:29105"/>
    </cofactor>
    <text evidence="8">Binds 1 zinc ion per subunit.</text>
</comment>
<evidence type="ECO:0000313" key="10">
    <source>
        <dbReference type="Proteomes" id="UP000001542"/>
    </source>
</evidence>
<dbReference type="InterPro" id="IPR001577">
    <property type="entry name" value="Peptidase_M8"/>
</dbReference>
<feature type="binding site" evidence="8">
    <location>
        <position position="204"/>
    </location>
    <ligand>
        <name>Zn(2+)</name>
        <dbReference type="ChEBI" id="CHEBI:29105"/>
        <note>catalytic</note>
    </ligand>
</feature>
<dbReference type="OrthoDB" id="527990at2759"/>
<evidence type="ECO:0000256" key="5">
    <source>
        <dbReference type="ARBA" id="ARBA00022833"/>
    </source>
</evidence>
<keyword evidence="6 8" id="KW-0482">Metalloprotease</keyword>
<evidence type="ECO:0000256" key="7">
    <source>
        <dbReference type="PIRSR" id="PIRSR601577-1"/>
    </source>
</evidence>
<protein>
    <recommendedName>
        <fullName evidence="11">GP63-like</fullName>
    </recommendedName>
</protein>
<dbReference type="GO" id="GO:0006508">
    <property type="term" value="P:proteolysis"/>
    <property type="evidence" value="ECO:0007669"/>
    <property type="project" value="UniProtKB-KW"/>
</dbReference>
<dbReference type="GO" id="GO:0046872">
    <property type="term" value="F:metal ion binding"/>
    <property type="evidence" value="ECO:0007669"/>
    <property type="project" value="UniProtKB-KW"/>
</dbReference>
<gene>
    <name evidence="9" type="ORF">TVAG_039280</name>
</gene>
<dbReference type="Proteomes" id="UP000001542">
    <property type="component" value="Unassembled WGS sequence"/>
</dbReference>
<evidence type="ECO:0000256" key="3">
    <source>
        <dbReference type="ARBA" id="ARBA00022723"/>
    </source>
</evidence>
<dbReference type="Gene3D" id="3.10.170.20">
    <property type="match status" value="1"/>
</dbReference>
<reference evidence="9" key="2">
    <citation type="journal article" date="2007" name="Science">
        <title>Draft genome sequence of the sexually transmitted pathogen Trichomonas vaginalis.</title>
        <authorList>
            <person name="Carlton J.M."/>
            <person name="Hirt R.P."/>
            <person name="Silva J.C."/>
            <person name="Delcher A.L."/>
            <person name="Schatz M."/>
            <person name="Zhao Q."/>
            <person name="Wortman J.R."/>
            <person name="Bidwell S.L."/>
            <person name="Alsmark U.C.M."/>
            <person name="Besteiro S."/>
            <person name="Sicheritz-Ponten T."/>
            <person name="Noel C.J."/>
            <person name="Dacks J.B."/>
            <person name="Foster P.G."/>
            <person name="Simillion C."/>
            <person name="Van de Peer Y."/>
            <person name="Miranda-Saavedra D."/>
            <person name="Barton G.J."/>
            <person name="Westrop G.D."/>
            <person name="Mueller S."/>
            <person name="Dessi D."/>
            <person name="Fiori P.L."/>
            <person name="Ren Q."/>
            <person name="Paulsen I."/>
            <person name="Zhang H."/>
            <person name="Bastida-Corcuera F.D."/>
            <person name="Simoes-Barbosa A."/>
            <person name="Brown M.T."/>
            <person name="Hayes R.D."/>
            <person name="Mukherjee M."/>
            <person name="Okumura C.Y."/>
            <person name="Schneider R."/>
            <person name="Smith A.J."/>
            <person name="Vanacova S."/>
            <person name="Villalvazo M."/>
            <person name="Haas B.J."/>
            <person name="Pertea M."/>
            <person name="Feldblyum T.V."/>
            <person name="Utterback T.R."/>
            <person name="Shu C.L."/>
            <person name="Osoegawa K."/>
            <person name="de Jong P.J."/>
            <person name="Hrdy I."/>
            <person name="Horvathova L."/>
            <person name="Zubacova Z."/>
            <person name="Dolezal P."/>
            <person name="Malik S.B."/>
            <person name="Logsdon J.M. Jr."/>
            <person name="Henze K."/>
            <person name="Gupta A."/>
            <person name="Wang C.C."/>
            <person name="Dunne R.L."/>
            <person name="Upcroft J.A."/>
            <person name="Upcroft P."/>
            <person name="White O."/>
            <person name="Salzberg S.L."/>
            <person name="Tang P."/>
            <person name="Chiu C.-H."/>
            <person name="Lee Y.-S."/>
            <person name="Embley T.M."/>
            <person name="Coombs G.H."/>
            <person name="Mottram J.C."/>
            <person name="Tachezy J."/>
            <person name="Fraser-Liggett C.M."/>
            <person name="Johnson P.J."/>
        </authorList>
    </citation>
    <scope>NUCLEOTIDE SEQUENCE [LARGE SCALE GENOMIC DNA]</scope>
    <source>
        <strain evidence="9">G3</strain>
    </source>
</reference>
<keyword evidence="10" id="KW-1185">Reference proteome</keyword>
<dbReference type="VEuPathDB" id="TrichDB:TVAGG3_0239130"/>
<keyword evidence="5 8" id="KW-0862">Zinc</keyword>
<reference evidence="9" key="1">
    <citation type="submission" date="2006-10" db="EMBL/GenBank/DDBJ databases">
        <authorList>
            <person name="Amadeo P."/>
            <person name="Zhao Q."/>
            <person name="Wortman J."/>
            <person name="Fraser-Liggett C."/>
            <person name="Carlton J."/>
        </authorList>
    </citation>
    <scope>NUCLEOTIDE SEQUENCE</scope>
    <source>
        <strain evidence="9">G3</strain>
    </source>
</reference>
<evidence type="ECO:0000256" key="1">
    <source>
        <dbReference type="ARBA" id="ARBA00005860"/>
    </source>
</evidence>
<keyword evidence="2" id="KW-0645">Protease</keyword>
<sequence length="238" mass="27501">MLYLITLLYLAESKKKSCGYIKTHNKHVPTTKHQRPPSRTTIPFQPIRITMDYSYINGSINDPLRCTQVGQEIWWEAGYICSSNDIVSEQQQNIIIQTLENVRTYFEHLLSVQRLSSGFFLDNYGNYTTIPQDQYVDNVDMYVTPVLRPYGNGSETIASAGSVQLEGNFSRPIQGVIFINPTFIPANASNYDNWDNDYFFVLVHEMCHAFGITPYMYERYHPRNNPIPHENITCSFTK</sequence>
<dbReference type="EMBL" id="DS113308">
    <property type="protein sequence ID" value="EAY12080.1"/>
    <property type="molecule type" value="Genomic_DNA"/>
</dbReference>
<dbReference type="KEGG" id="tva:4770040"/>